<dbReference type="SUPFAM" id="SSF46934">
    <property type="entry name" value="UBA-like"/>
    <property type="match status" value="1"/>
</dbReference>
<comment type="function">
    <text evidence="5">Associates with the EF-Tu.GDP complex and induces the exchange of GDP to GTP. It remains bound to the aminoacyl-tRNA.EF-Tu.GTP complex up to the GTP hydrolysis stage on the ribosome.</text>
</comment>
<evidence type="ECO:0000256" key="2">
    <source>
        <dbReference type="ARBA" id="ARBA00016956"/>
    </source>
</evidence>
<dbReference type="Proteomes" id="UP001314181">
    <property type="component" value="Unassembled WGS sequence"/>
</dbReference>
<dbReference type="RefSeq" id="WP_338364166.1">
    <property type="nucleotide sequence ID" value="NZ_CAWVOK010000024.1"/>
</dbReference>
<comment type="similarity">
    <text evidence="1 5">Belongs to the EF-Ts family.</text>
</comment>
<dbReference type="Gene3D" id="3.30.479.20">
    <property type="entry name" value="Elongation factor Ts, dimerisation domain"/>
    <property type="match status" value="2"/>
</dbReference>
<dbReference type="InterPro" id="IPR009060">
    <property type="entry name" value="UBA-like_sf"/>
</dbReference>
<name>A0ABM9N8B4_9RICK</name>
<dbReference type="Gene3D" id="1.10.8.10">
    <property type="entry name" value="DNA helicase RuvA subunit, C-terminal domain"/>
    <property type="match status" value="1"/>
</dbReference>
<proteinExistence type="inferred from homology"/>
<evidence type="ECO:0000256" key="3">
    <source>
        <dbReference type="ARBA" id="ARBA00022768"/>
    </source>
</evidence>
<evidence type="ECO:0000256" key="5">
    <source>
        <dbReference type="HAMAP-Rule" id="MF_00050"/>
    </source>
</evidence>
<evidence type="ECO:0000256" key="1">
    <source>
        <dbReference type="ARBA" id="ARBA00005532"/>
    </source>
</evidence>
<comment type="subcellular location">
    <subcellularLocation>
        <location evidence="5">Cytoplasm</location>
    </subcellularLocation>
</comment>
<organism evidence="7 8">
    <name type="scientific">Candidatus Xenohaliotis californiensis</name>
    <dbReference type="NCBI Taxonomy" id="84677"/>
    <lineage>
        <taxon>Bacteria</taxon>
        <taxon>Pseudomonadati</taxon>
        <taxon>Pseudomonadota</taxon>
        <taxon>Alphaproteobacteria</taxon>
        <taxon>Rickettsiales</taxon>
        <taxon>Anaplasmataceae</taxon>
        <taxon>Candidatus Xenohaliotis</taxon>
    </lineage>
</organism>
<dbReference type="GO" id="GO:0003746">
    <property type="term" value="F:translation elongation factor activity"/>
    <property type="evidence" value="ECO:0007669"/>
    <property type="project" value="UniProtKB-KW"/>
</dbReference>
<evidence type="ECO:0000313" key="7">
    <source>
        <dbReference type="EMBL" id="CAK8163175.1"/>
    </source>
</evidence>
<comment type="caution">
    <text evidence="7">The sequence shown here is derived from an EMBL/GenBank/DDBJ whole genome shotgun (WGS) entry which is preliminary data.</text>
</comment>
<evidence type="ECO:0000313" key="8">
    <source>
        <dbReference type="Proteomes" id="UP001314181"/>
    </source>
</evidence>
<feature type="region of interest" description="Involved in Mg(2+) ion dislocation from EF-Tu" evidence="5">
    <location>
        <begin position="79"/>
        <end position="82"/>
    </location>
</feature>
<dbReference type="SUPFAM" id="SSF54713">
    <property type="entry name" value="Elongation factor Ts (EF-Ts), dimerisation domain"/>
    <property type="match status" value="2"/>
</dbReference>
<dbReference type="Pfam" id="PF00889">
    <property type="entry name" value="EF_TS"/>
    <property type="match status" value="1"/>
</dbReference>
<keyword evidence="4 5" id="KW-0648">Protein biosynthesis</keyword>
<evidence type="ECO:0000259" key="6">
    <source>
        <dbReference type="Pfam" id="PF00889"/>
    </source>
</evidence>
<dbReference type="PANTHER" id="PTHR11741:SF0">
    <property type="entry name" value="ELONGATION FACTOR TS, MITOCHONDRIAL"/>
    <property type="match status" value="1"/>
</dbReference>
<dbReference type="InterPro" id="IPR036402">
    <property type="entry name" value="EF-Ts_dimer_sf"/>
</dbReference>
<feature type="domain" description="Translation elongation factor EFTs/EF1B dimerisation" evidence="6">
    <location>
        <begin position="71"/>
        <end position="288"/>
    </location>
</feature>
<dbReference type="PANTHER" id="PTHR11741">
    <property type="entry name" value="ELONGATION FACTOR TS"/>
    <property type="match status" value="1"/>
</dbReference>
<dbReference type="NCBIfam" id="TIGR00116">
    <property type="entry name" value="tsf"/>
    <property type="match status" value="1"/>
</dbReference>
<protein>
    <recommendedName>
        <fullName evidence="2 5">Elongation factor Ts</fullName>
        <shortName evidence="5">EF-Ts</shortName>
    </recommendedName>
</protein>
<gene>
    <name evidence="5 7" type="primary">tsf</name>
    <name evidence="7" type="ORF">CAXC1_310017</name>
</gene>
<evidence type="ECO:0000256" key="4">
    <source>
        <dbReference type="ARBA" id="ARBA00022917"/>
    </source>
</evidence>
<keyword evidence="5" id="KW-0963">Cytoplasm</keyword>
<dbReference type="EMBL" id="CAWVOK010000024">
    <property type="protein sequence ID" value="CAK8163175.1"/>
    <property type="molecule type" value="Genomic_DNA"/>
</dbReference>
<dbReference type="Gene3D" id="1.10.286.20">
    <property type="match status" value="1"/>
</dbReference>
<dbReference type="HAMAP" id="MF_00050">
    <property type="entry name" value="EF_Ts"/>
    <property type="match status" value="1"/>
</dbReference>
<sequence>MSISIKEIQTLRRLTGVGIMDCKLALKEADGDIEEAKRLLRIKGLNKTNKRADSETNEGIVAIYKDENVASIILLSSETDFVAMNVKFSQLACNIAKMATENLDKDKNELLAVKYLESNNTLAEEIKETAFVMGENIALNKIDTLSINSGVISSYVHAGSVAGRMAALVAIESNSGVNEDLKMLGHKIAMHVVATAPLAIDIDQLDPMIVERECSVVREQAIASGKPENIVEKIVEGRLNKFYQESVLLKQAYCANNSLSISDLLMQYAKDHDVHPKIIAYKFYKVGEK</sequence>
<dbReference type="InterPro" id="IPR001816">
    <property type="entry name" value="Transl_elong_EFTs/EF1B"/>
</dbReference>
<keyword evidence="8" id="KW-1185">Reference proteome</keyword>
<dbReference type="InterPro" id="IPR014039">
    <property type="entry name" value="Transl_elong_EFTs/EF1B_dimer"/>
</dbReference>
<accession>A0ABM9N8B4</accession>
<reference evidence="7 8" key="1">
    <citation type="submission" date="2024-01" db="EMBL/GenBank/DDBJ databases">
        <authorList>
            <person name="Kunselman E."/>
        </authorList>
    </citation>
    <scope>NUCLEOTIDE SEQUENCE [LARGE SCALE GENOMIC DNA]</scope>
    <source>
        <strain evidence="7">2 abalone samples</strain>
    </source>
</reference>
<keyword evidence="3 5" id="KW-0251">Elongation factor</keyword>